<name>A0AAW0S515_9HYPO</name>
<comment type="caution">
    <text evidence="3">The sequence shown here is derived from an EMBL/GenBank/DDBJ whole genome shotgun (WGS) entry which is preliminary data.</text>
</comment>
<dbReference type="EMBL" id="JAAHCF010000052">
    <property type="protein sequence ID" value="KAK8149355.1"/>
    <property type="molecule type" value="Genomic_DNA"/>
</dbReference>
<dbReference type="Pfam" id="PF08242">
    <property type="entry name" value="Methyltransf_12"/>
    <property type="match status" value="1"/>
</dbReference>
<protein>
    <recommendedName>
        <fullName evidence="2">Methyltransferase type 12 domain-containing protein</fullName>
    </recommendedName>
</protein>
<feature type="domain" description="Methyltransferase type 12" evidence="2">
    <location>
        <begin position="63"/>
        <end position="167"/>
    </location>
</feature>
<keyword evidence="4" id="KW-1185">Reference proteome</keyword>
<accession>A0AAW0S515</accession>
<proteinExistence type="inferred from homology"/>
<dbReference type="Gene3D" id="3.40.50.150">
    <property type="entry name" value="Vaccinia Virus protein VP39"/>
    <property type="match status" value="1"/>
</dbReference>
<organism evidence="3 4">
    <name type="scientific">Beauveria asiatica</name>
    <dbReference type="NCBI Taxonomy" id="1069075"/>
    <lineage>
        <taxon>Eukaryota</taxon>
        <taxon>Fungi</taxon>
        <taxon>Dikarya</taxon>
        <taxon>Ascomycota</taxon>
        <taxon>Pezizomycotina</taxon>
        <taxon>Sordariomycetes</taxon>
        <taxon>Hypocreomycetidae</taxon>
        <taxon>Hypocreales</taxon>
        <taxon>Cordycipitaceae</taxon>
        <taxon>Beauveria</taxon>
    </lineage>
</organism>
<evidence type="ECO:0000259" key="2">
    <source>
        <dbReference type="Pfam" id="PF08242"/>
    </source>
</evidence>
<dbReference type="SUPFAM" id="SSF53335">
    <property type="entry name" value="S-adenosyl-L-methionine-dependent methyltransferases"/>
    <property type="match status" value="1"/>
</dbReference>
<dbReference type="PIRSF" id="PIRSF011491">
    <property type="entry name" value="Mtase_YbcY_prd"/>
    <property type="match status" value="1"/>
</dbReference>
<evidence type="ECO:0000256" key="1">
    <source>
        <dbReference type="ARBA" id="ARBA00008361"/>
    </source>
</evidence>
<dbReference type="CDD" id="cd02440">
    <property type="entry name" value="AdoMet_MTases"/>
    <property type="match status" value="1"/>
</dbReference>
<evidence type="ECO:0000313" key="4">
    <source>
        <dbReference type="Proteomes" id="UP001397290"/>
    </source>
</evidence>
<dbReference type="InterPro" id="IPR029063">
    <property type="entry name" value="SAM-dependent_MTases_sf"/>
</dbReference>
<dbReference type="InterPro" id="IPR016584">
    <property type="entry name" value="MeTrfase_VrtF"/>
</dbReference>
<gene>
    <name evidence="3" type="ORF">G3M48_007320</name>
</gene>
<sequence length="250" mass="27959">MTTSYLPRATNIKDDGTGIYSKLYLHYIYDWLVLWLSNSYAWRCPTTVILLPLFKSTMGVRHLDIGVGSGYYPAKALAAGVDCKEITIVDLNLNSLAATENRIIKSSNAVRVTAVVADATEHLPLPESARFDSISMFHLLHCVPGPQERKVKAFNVVRDLLAPDGVLVGSTILGREQPMNWIAAKLMSIYNNSGTFDNWNDSRYVFEEALGKNFEEVSIQLVGRVMLFTARKPRWLESDAGTRVQPEMQS</sequence>
<dbReference type="Proteomes" id="UP001397290">
    <property type="component" value="Unassembled WGS sequence"/>
</dbReference>
<dbReference type="InterPro" id="IPR013217">
    <property type="entry name" value="Methyltransf_12"/>
</dbReference>
<evidence type="ECO:0000313" key="3">
    <source>
        <dbReference type="EMBL" id="KAK8149355.1"/>
    </source>
</evidence>
<reference evidence="3 4" key="1">
    <citation type="submission" date="2020-02" db="EMBL/GenBank/DDBJ databases">
        <title>Comparative genomics of the hypocrealean fungal genus Beauvera.</title>
        <authorList>
            <person name="Showalter D.N."/>
            <person name="Bushley K.E."/>
            <person name="Rehner S.A."/>
        </authorList>
    </citation>
    <scope>NUCLEOTIDE SEQUENCE [LARGE SCALE GENOMIC DNA]</scope>
    <source>
        <strain evidence="3 4">ARSEF4384</strain>
    </source>
</reference>
<dbReference type="AlphaFoldDB" id="A0AAW0S515"/>
<dbReference type="GO" id="GO:0008168">
    <property type="term" value="F:methyltransferase activity"/>
    <property type="evidence" value="ECO:0007669"/>
    <property type="project" value="InterPro"/>
</dbReference>
<comment type="similarity">
    <text evidence="1">Belongs to the methyltransferase superfamily.</text>
</comment>